<evidence type="ECO:0000256" key="1">
    <source>
        <dbReference type="ARBA" id="ARBA00010879"/>
    </source>
</evidence>
<evidence type="ECO:0000313" key="6">
    <source>
        <dbReference type="Ensembl" id="ENSCCRP00010086124.1"/>
    </source>
</evidence>
<reference evidence="6" key="1">
    <citation type="submission" date="2025-08" db="UniProtKB">
        <authorList>
            <consortium name="Ensembl"/>
        </authorList>
    </citation>
    <scope>IDENTIFICATION</scope>
</reference>
<dbReference type="Pfam" id="PF00665">
    <property type="entry name" value="rve"/>
    <property type="match status" value="1"/>
</dbReference>
<dbReference type="GO" id="GO:0003676">
    <property type="term" value="F:nucleic acid binding"/>
    <property type="evidence" value="ECO:0007669"/>
    <property type="project" value="InterPro"/>
</dbReference>
<dbReference type="InterPro" id="IPR021109">
    <property type="entry name" value="Peptidase_aspartic_dom_sf"/>
</dbReference>
<dbReference type="EC" id="3.1.26.4" evidence="2"/>
<dbReference type="Gene3D" id="2.40.70.10">
    <property type="entry name" value="Acid Proteases"/>
    <property type="match status" value="1"/>
</dbReference>
<dbReference type="CDD" id="cd09274">
    <property type="entry name" value="RNase_HI_RT_Ty3"/>
    <property type="match status" value="1"/>
</dbReference>
<dbReference type="Pfam" id="PF17921">
    <property type="entry name" value="Integrase_H2C2"/>
    <property type="match status" value="1"/>
</dbReference>
<dbReference type="InterPro" id="IPR050951">
    <property type="entry name" value="Retrovirus_Pol_polyprotein"/>
</dbReference>
<dbReference type="Gene3D" id="3.30.70.270">
    <property type="match status" value="2"/>
</dbReference>
<dbReference type="AlphaFoldDB" id="A0A8C1N4L3"/>
<sequence length="1276" mass="145790">MDQIFSLTPPGSFNFDEPSSWPQWMRRFERFRVASGLAEKPSAYQVNSLLYIMGEKSDDILNTLPLSEEEKKSYEEVKKALSEHFIGRHNVIYERAKFNSRFQQPGESAESFITDVYKLAEHCRYGDLHEEMIRDRIVVGIRDAKLSERLQLDPNLTLDKTITQVRQNEEIKRQQPIIRREKSEVKEVNVDAVVTKRTSKAKMTLQKAEGTVQRTQSFYNATPKIKQMDSCKRCGKSPQHPWKLCPAREAECRKCRKKGHFATVCRSVQRLEAIVDSSYDESAFLGTIQTQKQENMWQQKILVNKEPITFKIDTGAAVTAIPASLYSAEKQGKLKDSKKKILGPNSTPLKVMGTFSACLQKDKKRIWQDIYVVTDLVMPLLGLPAIQSLQLLQQVANIHKPGEQYKAMFPKVFSGLGKLEGSYKIKLSEGAVPYALSAPRRVPLPLVEKVKLELHRMEEMGVIRRIEEPTPWCAGMVVVPKPNGNIRICVDLTRLNENVCRERHILPAVDETLAQLEGAAVFSKLDATSGFWQIPLHEDSEPLTTFITPFGRYCFRRLPFGISSAPEHFQLRISQIIAGTTGALCHADDVLVFGKDQKEHNERLCEVLKKFEEAGLTLNDKCVFAVDRVKFLGHTISAQGIEADEDKIKAILNMPEPENVEGVRRFMGMVNYVGKFSPHLPTLTKPLRDLLRNDNTWTWDAQQKEAFAKVKKELSSPAILAQYSPNSETIVSADASSYGLGGVLMQKQKNGEWRPVVYISRSLTPTETRYAQIEKEALATTWACERLSAYLLGLEFTVHTDHKPLISLLGNRPIDDLPPRILRFRLRLLRYKYNIMYVPGKQLVTADALSRAPSGPEKSTENETLEDECRVFVDLIVQQIPATKTKLKQIQEMQNEDLTCQQLRQYTQKGWPDHQKTVSEHLVPYWSHRADIHVANGILLKGERILIPKPMQREMLERLHQGHQGMTKCIARAQQSIWWPGVIRDVRELVERCDICCQHSQQKTEQLMPTPLPARPWQRVAADIFQWEGGHYLVVVDYFSRYIEVANLPKLITATTVERLKVIFARFGIPETLVTDNGPQFASCEFAEFSRDYDFKHVTSSPRYPQSNGEAERAVRTVKQMLRKNQDPQRALLAYRSTPLAHGISPAELLMGRRIRSTVPVPPKSLTPRWPDLKVFRRKDRMLKEKQQETFRSRHRAKNLPVIIPGQKVWIRTSKTTGTVRGEAATPRSYQVETEMGTLRRNRAHLTVLPEPTQQEVNVTVTRSGRISRPPERMDL</sequence>
<accession>A0A8C1N4L3</accession>
<dbReference type="PANTHER" id="PTHR37984">
    <property type="entry name" value="PROTEIN CBG26694"/>
    <property type="match status" value="1"/>
</dbReference>
<reference evidence="6" key="2">
    <citation type="submission" date="2025-09" db="UniProtKB">
        <authorList>
            <consortium name="Ensembl"/>
        </authorList>
    </citation>
    <scope>IDENTIFICATION</scope>
</reference>
<protein>
    <recommendedName>
        <fullName evidence="3">Gypsy retrotransposon integrase-like protein 1</fullName>
        <ecNumber evidence="2">3.1.26.4</ecNumber>
    </recommendedName>
</protein>
<dbReference type="FunFam" id="1.10.340.70:FF:000003">
    <property type="entry name" value="Protein CBG25708"/>
    <property type="match status" value="1"/>
</dbReference>
<dbReference type="Gene3D" id="3.30.420.10">
    <property type="entry name" value="Ribonuclease H-like superfamily/Ribonuclease H"/>
    <property type="match status" value="1"/>
</dbReference>
<feature type="domain" description="Integrase catalytic" evidence="5">
    <location>
        <begin position="1012"/>
        <end position="1179"/>
    </location>
</feature>
<dbReference type="PANTHER" id="PTHR37984:SF9">
    <property type="entry name" value="INTEGRASE CATALYTIC DOMAIN-CONTAINING PROTEIN"/>
    <property type="match status" value="1"/>
</dbReference>
<dbReference type="SUPFAM" id="SSF53098">
    <property type="entry name" value="Ribonuclease H-like"/>
    <property type="match status" value="1"/>
</dbReference>
<name>A0A8C1N4L3_CYPCA</name>
<dbReference type="InterPro" id="IPR041577">
    <property type="entry name" value="RT_RNaseH_2"/>
</dbReference>
<dbReference type="SUPFAM" id="SSF50630">
    <property type="entry name" value="Acid proteases"/>
    <property type="match status" value="1"/>
</dbReference>
<dbReference type="Gene3D" id="1.10.340.70">
    <property type="match status" value="1"/>
</dbReference>
<dbReference type="FunFam" id="3.30.70.270:FF:000026">
    <property type="entry name" value="Transposon Ty3-G Gag-Pol polyprotein"/>
    <property type="match status" value="1"/>
</dbReference>
<comment type="similarity">
    <text evidence="1">Belongs to the beta type-B retroviral polymerase family. HERV class-II K(HML-2) pol subfamily.</text>
</comment>
<evidence type="ECO:0000256" key="2">
    <source>
        <dbReference type="ARBA" id="ARBA00012180"/>
    </source>
</evidence>
<dbReference type="InterPro" id="IPR041588">
    <property type="entry name" value="Integrase_H2C2"/>
</dbReference>
<dbReference type="Pfam" id="PF00078">
    <property type="entry name" value="RVT_1"/>
    <property type="match status" value="1"/>
</dbReference>
<dbReference type="GO" id="GO:0015074">
    <property type="term" value="P:DNA integration"/>
    <property type="evidence" value="ECO:0007669"/>
    <property type="project" value="InterPro"/>
</dbReference>
<dbReference type="GO" id="GO:0004523">
    <property type="term" value="F:RNA-DNA hybrid ribonuclease activity"/>
    <property type="evidence" value="ECO:0007669"/>
    <property type="project" value="UniProtKB-EC"/>
</dbReference>
<feature type="domain" description="Reverse transcriptase" evidence="4">
    <location>
        <begin position="460"/>
        <end position="636"/>
    </location>
</feature>
<organism evidence="6 7">
    <name type="scientific">Cyprinus carpio</name>
    <name type="common">Common carp</name>
    <dbReference type="NCBI Taxonomy" id="7962"/>
    <lineage>
        <taxon>Eukaryota</taxon>
        <taxon>Metazoa</taxon>
        <taxon>Chordata</taxon>
        <taxon>Craniata</taxon>
        <taxon>Vertebrata</taxon>
        <taxon>Euteleostomi</taxon>
        <taxon>Actinopterygii</taxon>
        <taxon>Neopterygii</taxon>
        <taxon>Teleostei</taxon>
        <taxon>Ostariophysi</taxon>
        <taxon>Cypriniformes</taxon>
        <taxon>Cyprinidae</taxon>
        <taxon>Cyprininae</taxon>
        <taxon>Cyprinus</taxon>
    </lineage>
</organism>
<dbReference type="InterPro" id="IPR001584">
    <property type="entry name" value="Integrase_cat-core"/>
</dbReference>
<dbReference type="Proteomes" id="UP000694427">
    <property type="component" value="Unplaced"/>
</dbReference>
<dbReference type="FunFam" id="3.30.420.10:FF:000063">
    <property type="entry name" value="Retrovirus-related Pol polyprotein from transposon 297-like Protein"/>
    <property type="match status" value="1"/>
</dbReference>
<dbReference type="PROSITE" id="PS50994">
    <property type="entry name" value="INTEGRASE"/>
    <property type="match status" value="1"/>
</dbReference>
<dbReference type="InterPro" id="IPR036397">
    <property type="entry name" value="RNaseH_sf"/>
</dbReference>
<dbReference type="InterPro" id="IPR000477">
    <property type="entry name" value="RT_dom"/>
</dbReference>
<dbReference type="InterPro" id="IPR043128">
    <property type="entry name" value="Rev_trsase/Diguanyl_cyclase"/>
</dbReference>
<evidence type="ECO:0000313" key="7">
    <source>
        <dbReference type="Proteomes" id="UP000694427"/>
    </source>
</evidence>
<dbReference type="FunFam" id="3.10.20.370:FF:000001">
    <property type="entry name" value="Retrovirus-related Pol polyprotein from transposon 17.6-like protein"/>
    <property type="match status" value="1"/>
</dbReference>
<dbReference type="InterPro" id="IPR012337">
    <property type="entry name" value="RNaseH-like_sf"/>
</dbReference>
<dbReference type="Ensembl" id="ENSCCRT00010095511.1">
    <property type="protein sequence ID" value="ENSCCRP00010086124.1"/>
    <property type="gene ID" value="ENSCCRG00010037583.1"/>
</dbReference>
<dbReference type="CDD" id="cd01647">
    <property type="entry name" value="RT_LTR"/>
    <property type="match status" value="1"/>
</dbReference>
<proteinExistence type="inferred from homology"/>
<dbReference type="PROSITE" id="PS50878">
    <property type="entry name" value="RT_POL"/>
    <property type="match status" value="1"/>
</dbReference>
<dbReference type="Gene3D" id="4.10.60.10">
    <property type="entry name" value="Zinc finger, CCHC-type"/>
    <property type="match status" value="1"/>
</dbReference>
<dbReference type="Gene3D" id="3.10.10.10">
    <property type="entry name" value="HIV Type 1 Reverse Transcriptase, subunit A, domain 1"/>
    <property type="match status" value="1"/>
</dbReference>
<dbReference type="SUPFAM" id="SSF56672">
    <property type="entry name" value="DNA/RNA polymerases"/>
    <property type="match status" value="1"/>
</dbReference>
<evidence type="ECO:0000259" key="4">
    <source>
        <dbReference type="PROSITE" id="PS50878"/>
    </source>
</evidence>
<dbReference type="Pfam" id="PF17919">
    <property type="entry name" value="RT_RNaseH_2"/>
    <property type="match status" value="1"/>
</dbReference>
<keyword evidence="7" id="KW-1185">Reference proteome</keyword>
<evidence type="ECO:0000256" key="3">
    <source>
        <dbReference type="ARBA" id="ARBA00039658"/>
    </source>
</evidence>
<evidence type="ECO:0000259" key="5">
    <source>
        <dbReference type="PROSITE" id="PS50994"/>
    </source>
</evidence>
<dbReference type="InterPro" id="IPR043502">
    <property type="entry name" value="DNA/RNA_pol_sf"/>
</dbReference>